<evidence type="ECO:0000313" key="2">
    <source>
        <dbReference type="EMBL" id="RPB21850.1"/>
    </source>
</evidence>
<keyword evidence="3" id="KW-1185">Reference proteome</keyword>
<keyword evidence="1" id="KW-0812">Transmembrane</keyword>
<dbReference type="InParanoid" id="A0A3N4LG45"/>
<evidence type="ECO:0000313" key="3">
    <source>
        <dbReference type="Proteomes" id="UP000267821"/>
    </source>
</evidence>
<sequence>MNNIDYCLKPGCYSRLRTEPLKKLLTNRTSVIPAVHCMQALKMGITRYAILLYKMFLFLNLPAITYGRDLVSNPWAKMKHFPSSTKLLS</sequence>
<reference evidence="2 3" key="1">
    <citation type="journal article" date="2018" name="Nat. Ecol. Evol.">
        <title>Pezizomycetes genomes reveal the molecular basis of ectomycorrhizal truffle lifestyle.</title>
        <authorList>
            <person name="Murat C."/>
            <person name="Payen T."/>
            <person name="Noel B."/>
            <person name="Kuo A."/>
            <person name="Morin E."/>
            <person name="Chen J."/>
            <person name="Kohler A."/>
            <person name="Krizsan K."/>
            <person name="Balestrini R."/>
            <person name="Da Silva C."/>
            <person name="Montanini B."/>
            <person name="Hainaut M."/>
            <person name="Levati E."/>
            <person name="Barry K.W."/>
            <person name="Belfiori B."/>
            <person name="Cichocki N."/>
            <person name="Clum A."/>
            <person name="Dockter R.B."/>
            <person name="Fauchery L."/>
            <person name="Guy J."/>
            <person name="Iotti M."/>
            <person name="Le Tacon F."/>
            <person name="Lindquist E.A."/>
            <person name="Lipzen A."/>
            <person name="Malagnac F."/>
            <person name="Mello A."/>
            <person name="Molinier V."/>
            <person name="Miyauchi S."/>
            <person name="Poulain J."/>
            <person name="Riccioni C."/>
            <person name="Rubini A."/>
            <person name="Sitrit Y."/>
            <person name="Splivallo R."/>
            <person name="Traeger S."/>
            <person name="Wang M."/>
            <person name="Zifcakova L."/>
            <person name="Wipf D."/>
            <person name="Zambonelli A."/>
            <person name="Paolocci F."/>
            <person name="Nowrousian M."/>
            <person name="Ottonello S."/>
            <person name="Baldrian P."/>
            <person name="Spatafora J.W."/>
            <person name="Henrissat B."/>
            <person name="Nagy L.G."/>
            <person name="Aury J.M."/>
            <person name="Wincker P."/>
            <person name="Grigoriev I.V."/>
            <person name="Bonfante P."/>
            <person name="Martin F.M."/>
        </authorList>
    </citation>
    <scope>NUCLEOTIDE SEQUENCE [LARGE SCALE GENOMIC DNA]</scope>
    <source>
        <strain evidence="2 3">ATCC MYA-4762</strain>
    </source>
</reference>
<keyword evidence="1" id="KW-0472">Membrane</keyword>
<protein>
    <submittedName>
        <fullName evidence="2">Uncharacterized protein</fullName>
    </submittedName>
</protein>
<dbReference type="EMBL" id="ML121556">
    <property type="protein sequence ID" value="RPB21850.1"/>
    <property type="molecule type" value="Genomic_DNA"/>
</dbReference>
<keyword evidence="1" id="KW-1133">Transmembrane helix</keyword>
<accession>A0A3N4LG45</accession>
<feature type="transmembrane region" description="Helical" evidence="1">
    <location>
        <begin position="48"/>
        <end position="67"/>
    </location>
</feature>
<dbReference type="AlphaFoldDB" id="A0A3N4LG45"/>
<dbReference type="Proteomes" id="UP000267821">
    <property type="component" value="Unassembled WGS sequence"/>
</dbReference>
<organism evidence="2 3">
    <name type="scientific">Terfezia boudieri ATCC MYA-4762</name>
    <dbReference type="NCBI Taxonomy" id="1051890"/>
    <lineage>
        <taxon>Eukaryota</taxon>
        <taxon>Fungi</taxon>
        <taxon>Dikarya</taxon>
        <taxon>Ascomycota</taxon>
        <taxon>Pezizomycotina</taxon>
        <taxon>Pezizomycetes</taxon>
        <taxon>Pezizales</taxon>
        <taxon>Pezizaceae</taxon>
        <taxon>Terfezia</taxon>
    </lineage>
</organism>
<proteinExistence type="predicted"/>
<name>A0A3N4LG45_9PEZI</name>
<evidence type="ECO:0000256" key="1">
    <source>
        <dbReference type="SAM" id="Phobius"/>
    </source>
</evidence>
<gene>
    <name evidence="2" type="ORF">L211DRAFT_408504</name>
</gene>